<protein>
    <submittedName>
        <fullName evidence="4">Uncharacterized SAM-dependent O-methyltransferase</fullName>
    </submittedName>
</protein>
<dbReference type="PANTHER" id="PTHR10509:SF14">
    <property type="entry name" value="CAFFEOYL-COA O-METHYLTRANSFERASE 3-RELATED"/>
    <property type="match status" value="1"/>
</dbReference>
<name>A0A6J4IYA0_9ACTN</name>
<dbReference type="InterPro" id="IPR050362">
    <property type="entry name" value="Cation-dep_OMT"/>
</dbReference>
<dbReference type="PROSITE" id="PS51682">
    <property type="entry name" value="SAM_OMT_I"/>
    <property type="match status" value="1"/>
</dbReference>
<proteinExistence type="predicted"/>
<dbReference type="InterPro" id="IPR002935">
    <property type="entry name" value="SAM_O-MeTrfase"/>
</dbReference>
<dbReference type="EMBL" id="CADCSZ010000182">
    <property type="protein sequence ID" value="CAA9265548.1"/>
    <property type="molecule type" value="Genomic_DNA"/>
</dbReference>
<dbReference type="AlphaFoldDB" id="A0A6J4IYA0"/>
<keyword evidence="1 4" id="KW-0489">Methyltransferase</keyword>
<keyword evidence="2 4" id="KW-0808">Transferase</keyword>
<dbReference type="PANTHER" id="PTHR10509">
    <property type="entry name" value="O-METHYLTRANSFERASE-RELATED"/>
    <property type="match status" value="1"/>
</dbReference>
<dbReference type="CDD" id="cd02440">
    <property type="entry name" value="AdoMet_MTases"/>
    <property type="match status" value="1"/>
</dbReference>
<evidence type="ECO:0000256" key="1">
    <source>
        <dbReference type="ARBA" id="ARBA00022603"/>
    </source>
</evidence>
<dbReference type="GO" id="GO:0008757">
    <property type="term" value="F:S-adenosylmethionine-dependent methyltransferase activity"/>
    <property type="evidence" value="ECO:0007669"/>
    <property type="project" value="TreeGrafter"/>
</dbReference>
<gene>
    <name evidence="4" type="ORF">AVDCRST_MAG76-3091</name>
</gene>
<evidence type="ECO:0000256" key="2">
    <source>
        <dbReference type="ARBA" id="ARBA00022679"/>
    </source>
</evidence>
<keyword evidence="3" id="KW-0949">S-adenosyl-L-methionine</keyword>
<evidence type="ECO:0000256" key="3">
    <source>
        <dbReference type="ARBA" id="ARBA00022691"/>
    </source>
</evidence>
<dbReference type="Gene3D" id="3.40.50.150">
    <property type="entry name" value="Vaccinia Virus protein VP39"/>
    <property type="match status" value="1"/>
</dbReference>
<accession>A0A6J4IYA0</accession>
<dbReference type="GO" id="GO:0008171">
    <property type="term" value="F:O-methyltransferase activity"/>
    <property type="evidence" value="ECO:0007669"/>
    <property type="project" value="InterPro"/>
</dbReference>
<reference evidence="4" key="1">
    <citation type="submission" date="2020-02" db="EMBL/GenBank/DDBJ databases">
        <authorList>
            <person name="Meier V. D."/>
        </authorList>
    </citation>
    <scope>NUCLEOTIDE SEQUENCE</scope>
    <source>
        <strain evidence="4">AVDCRST_MAG76</strain>
    </source>
</reference>
<organism evidence="4">
    <name type="scientific">uncultured Acidimicrobiales bacterium</name>
    <dbReference type="NCBI Taxonomy" id="310071"/>
    <lineage>
        <taxon>Bacteria</taxon>
        <taxon>Bacillati</taxon>
        <taxon>Actinomycetota</taxon>
        <taxon>Acidimicrobiia</taxon>
        <taxon>Acidimicrobiales</taxon>
        <taxon>environmental samples</taxon>
    </lineage>
</organism>
<dbReference type="SUPFAM" id="SSF53335">
    <property type="entry name" value="S-adenosyl-L-methionine-dependent methyltransferases"/>
    <property type="match status" value="1"/>
</dbReference>
<dbReference type="GO" id="GO:0032259">
    <property type="term" value="P:methylation"/>
    <property type="evidence" value="ECO:0007669"/>
    <property type="project" value="UniProtKB-KW"/>
</dbReference>
<evidence type="ECO:0000313" key="4">
    <source>
        <dbReference type="EMBL" id="CAA9265548.1"/>
    </source>
</evidence>
<dbReference type="InterPro" id="IPR029063">
    <property type="entry name" value="SAM-dependent_MTases_sf"/>
</dbReference>
<dbReference type="Pfam" id="PF01596">
    <property type="entry name" value="Methyltransf_3"/>
    <property type="match status" value="1"/>
</dbReference>
<sequence length="217" mass="23293">MSPKSFLLSDALHSYLLASSTPIDEVLRSLADETVRLGDVSGMQVAPEQGLLLTLLTRAIGARRAVEVGTFTGYSALCIARGLADGGRLLCCDVSEEWTDIGRRHWEAAGVADRIDLVIGPAAETLAGLADEPVDLCFVDADKEGYATYWDLLVPRVRPGGLLLVDNVLWAGRVLDPGQHEPDTVAIRDFNEKVATDDRVQVVLLPIADGLTLAVKS</sequence>